<evidence type="ECO:0000256" key="1">
    <source>
        <dbReference type="ARBA" id="ARBA00022679"/>
    </source>
</evidence>
<dbReference type="GO" id="GO:0004519">
    <property type="term" value="F:endonuclease activity"/>
    <property type="evidence" value="ECO:0007669"/>
    <property type="project" value="UniProtKB-KW"/>
</dbReference>
<comment type="caution">
    <text evidence="10">The sequence shown here is derived from an EMBL/GenBank/DDBJ whole genome shotgun (WGS) entry which is preliminary data.</text>
</comment>
<dbReference type="Proteomes" id="UP000801492">
    <property type="component" value="Unassembled WGS sequence"/>
</dbReference>
<keyword evidence="2" id="KW-0548">Nucleotidyltransferase</keyword>
<dbReference type="CDD" id="cd09274">
    <property type="entry name" value="RNase_HI_RT_Ty3"/>
    <property type="match status" value="1"/>
</dbReference>
<evidence type="ECO:0000256" key="3">
    <source>
        <dbReference type="ARBA" id="ARBA00022722"/>
    </source>
</evidence>
<evidence type="ECO:0000256" key="2">
    <source>
        <dbReference type="ARBA" id="ARBA00022695"/>
    </source>
</evidence>
<dbReference type="InterPro" id="IPR041373">
    <property type="entry name" value="RT_RNaseH"/>
</dbReference>
<keyword evidence="4" id="KW-0064">Aspartyl protease</keyword>
<evidence type="ECO:0000259" key="8">
    <source>
        <dbReference type="Pfam" id="PF17917"/>
    </source>
</evidence>
<proteinExistence type="predicted"/>
<sequence>MFKSIGKTNMERNIPWSVPLDIEKGDCAQNFEDFVLAWKDYETATGMNKWSIEEMKRQMIMFLTAIGSKPLIKFNRFQLTDKNQTDVNTAIEVIRKRLGSQKNVIYDRAMFNSCNQVVDETFDEYFLKLQKPEVKCEFENFENDLLRDRVILGIKNKDLTKRMMSKTDLTLENAIDICKVKKLTTKRLEDIKEDNTVNKIQTDKKQPRKCFFCGKQHEFKKRIWPAWGGKCSFCSGYNNFEIVCKKKNNKATRKSTETKKKCDRRVKEVTEKKFKQYGGTNIPVCGEVYLRCLHNDKSYGIKFVVVDVNHGPLLSAKAYKHLELIKFCNLIDSSKADVYIKEAQDLVKKYNNVFKGYGTISGEVKLEINSEIKPVIQTAKRIPVSLKKDLKQELDKVVKDDVVKKEDKHTNWVKITNLRKLTHNVAEWIWAEIEEKEFSKIIEIVQDIKTLKYYNSNETLIMECDLSSYGLGVALFQTNGVIRCASRTLTKAEEKFAEIEKELLSIVFECVKFDQIIVDNKVIVKTDHKPLLTIFKKPLLNAPKRLQNMLMILQRYNIEIQYISGKENIVADTLSRAPLHTSFQTKEQKNAPIYKTIENTNIIKYLQVTTQRMKSIKEETAKDSALQNIKKYIIRISILAIRLIENCNSAVKAIEKLDGVYKQTTEFNKMALLEKFHNLNMKKEDSVIQYITIVENLAHELKDAGENISETAIITKMAFGVFDKNVNKKSELNGFNLDGGASFHMTYRKDFLHDFQELNDSVTLGDNSVLKVTGKDKIEVRRLIKNQWTDAVINEVFYIPELKQNLLSEGVLTGKGMKIVKIQESGRIFYNDELVGVALKGENNIYHLQMEPLVNQRVPNVVDDIQMSHVDKKHFCTGCIVGKQHKSSFKSCEKRKTKAGGLIHCDVGGPLPQPSIYEEEETECVKQETPNIEPTEKEDNEAETVQPVEEQVLEENILNEEDDNNYEVVRKRRISKMPAKYRDYVLDLTMILNDLPPNKSPKSFKEAV</sequence>
<dbReference type="Pfam" id="PF14223">
    <property type="entry name" value="Retrotran_gag_2"/>
    <property type="match status" value="1"/>
</dbReference>
<feature type="domain" description="Retrovirus-related Pol polyprotein from transposon TNT 1-94-like beta-barrel" evidence="9">
    <location>
        <begin position="737"/>
        <end position="817"/>
    </location>
</feature>
<dbReference type="Pfam" id="PF22936">
    <property type="entry name" value="Pol_BBD"/>
    <property type="match status" value="1"/>
</dbReference>
<keyword evidence="11" id="KW-1185">Reference proteome</keyword>
<dbReference type="Pfam" id="PF17917">
    <property type="entry name" value="RT_RNaseH"/>
    <property type="match status" value="1"/>
</dbReference>
<organism evidence="10 11">
    <name type="scientific">Ignelater luminosus</name>
    <name type="common">Cucubano</name>
    <name type="synonym">Pyrophorus luminosus</name>
    <dbReference type="NCBI Taxonomy" id="2038154"/>
    <lineage>
        <taxon>Eukaryota</taxon>
        <taxon>Metazoa</taxon>
        <taxon>Ecdysozoa</taxon>
        <taxon>Arthropoda</taxon>
        <taxon>Hexapoda</taxon>
        <taxon>Insecta</taxon>
        <taxon>Pterygota</taxon>
        <taxon>Neoptera</taxon>
        <taxon>Endopterygota</taxon>
        <taxon>Coleoptera</taxon>
        <taxon>Polyphaga</taxon>
        <taxon>Elateriformia</taxon>
        <taxon>Elateroidea</taxon>
        <taxon>Elateridae</taxon>
        <taxon>Agrypninae</taxon>
        <taxon>Pyrophorini</taxon>
        <taxon>Ignelater</taxon>
    </lineage>
</organism>
<feature type="domain" description="Reverse transcriptase RNase H-like" evidence="8">
    <location>
        <begin position="457"/>
        <end position="556"/>
    </location>
</feature>
<protein>
    <submittedName>
        <fullName evidence="10">Uncharacterized protein</fullName>
    </submittedName>
</protein>
<dbReference type="SUPFAM" id="SSF56672">
    <property type="entry name" value="DNA/RNA polymerases"/>
    <property type="match status" value="1"/>
</dbReference>
<evidence type="ECO:0000313" key="10">
    <source>
        <dbReference type="EMBL" id="KAF2896235.1"/>
    </source>
</evidence>
<dbReference type="GO" id="GO:0004190">
    <property type="term" value="F:aspartic-type endopeptidase activity"/>
    <property type="evidence" value="ECO:0007669"/>
    <property type="project" value="UniProtKB-KW"/>
</dbReference>
<keyword evidence="1" id="KW-0808">Transferase</keyword>
<name>A0A8K0G960_IGNLU</name>
<accession>A0A8K0G960</accession>
<keyword evidence="5" id="KW-0255">Endonuclease</keyword>
<reference evidence="10" key="1">
    <citation type="submission" date="2019-08" db="EMBL/GenBank/DDBJ databases">
        <title>The genome of the North American firefly Photinus pyralis.</title>
        <authorList>
            <consortium name="Photinus pyralis genome working group"/>
            <person name="Fallon T.R."/>
            <person name="Sander Lower S.E."/>
            <person name="Weng J.-K."/>
        </authorList>
    </citation>
    <scope>NUCLEOTIDE SEQUENCE</scope>
    <source>
        <strain evidence="10">TRF0915ILg1</strain>
        <tissue evidence="10">Whole body</tissue>
    </source>
</reference>
<keyword evidence="6" id="KW-0378">Hydrolase</keyword>
<dbReference type="EMBL" id="VTPC01005263">
    <property type="protein sequence ID" value="KAF2896235.1"/>
    <property type="molecule type" value="Genomic_DNA"/>
</dbReference>
<evidence type="ECO:0000313" key="11">
    <source>
        <dbReference type="Proteomes" id="UP000801492"/>
    </source>
</evidence>
<gene>
    <name evidence="10" type="ORF">ILUMI_09941</name>
</gene>
<dbReference type="GO" id="GO:0003964">
    <property type="term" value="F:RNA-directed DNA polymerase activity"/>
    <property type="evidence" value="ECO:0007669"/>
    <property type="project" value="UniProtKB-KW"/>
</dbReference>
<dbReference type="AlphaFoldDB" id="A0A8K0G960"/>
<dbReference type="PANTHER" id="PTHR37984">
    <property type="entry name" value="PROTEIN CBG26694"/>
    <property type="match status" value="1"/>
</dbReference>
<evidence type="ECO:0000259" key="9">
    <source>
        <dbReference type="Pfam" id="PF22936"/>
    </source>
</evidence>
<evidence type="ECO:0000256" key="4">
    <source>
        <dbReference type="ARBA" id="ARBA00022750"/>
    </source>
</evidence>
<dbReference type="InterPro" id="IPR043502">
    <property type="entry name" value="DNA/RNA_pol_sf"/>
</dbReference>
<dbReference type="PANTHER" id="PTHR37984:SF8">
    <property type="entry name" value="CCHC-TYPE DOMAIN-CONTAINING PROTEIN"/>
    <property type="match status" value="1"/>
</dbReference>
<evidence type="ECO:0000256" key="6">
    <source>
        <dbReference type="ARBA" id="ARBA00022801"/>
    </source>
</evidence>
<dbReference type="InterPro" id="IPR050951">
    <property type="entry name" value="Retrovirus_Pol_polyprotein"/>
</dbReference>
<dbReference type="InterPro" id="IPR054722">
    <property type="entry name" value="PolX-like_BBD"/>
</dbReference>
<evidence type="ECO:0000256" key="7">
    <source>
        <dbReference type="ARBA" id="ARBA00022918"/>
    </source>
</evidence>
<keyword evidence="3" id="KW-0540">Nuclease</keyword>
<evidence type="ECO:0000256" key="5">
    <source>
        <dbReference type="ARBA" id="ARBA00022759"/>
    </source>
</evidence>
<keyword evidence="7" id="KW-0695">RNA-directed DNA polymerase</keyword>
<dbReference type="OrthoDB" id="8048471at2759"/>
<keyword evidence="4" id="KW-0645">Protease</keyword>